<dbReference type="EMBL" id="CABFNS010000915">
    <property type="protein sequence ID" value="VUC35611.1"/>
    <property type="molecule type" value="Genomic_DNA"/>
</dbReference>
<gene>
    <name evidence="8" type="ORF">CLO192961_LOCUS422016</name>
</gene>
<evidence type="ECO:0000256" key="2">
    <source>
        <dbReference type="ARBA" id="ARBA00010430"/>
    </source>
</evidence>
<comment type="caution">
    <text evidence="8">The sequence shown here is derived from an EMBL/GenBank/DDBJ whole genome shotgun (WGS) entry which is preliminary data.</text>
</comment>
<dbReference type="PANTHER" id="PTHR16433:SF0">
    <property type="entry name" value="DOLICHOL-PHOSPHATE MANNOSYLTRANSFERASE SUBUNIT 3"/>
    <property type="match status" value="1"/>
</dbReference>
<comment type="similarity">
    <text evidence="2 7">Belongs to the DPM3 family.</text>
</comment>
<name>A0ABY6UXP5_BIOOC</name>
<evidence type="ECO:0000256" key="4">
    <source>
        <dbReference type="ARBA" id="ARBA00022824"/>
    </source>
</evidence>
<comment type="pathway">
    <text evidence="7">Protein modification; protein glycosylation.</text>
</comment>
<comment type="subcellular location">
    <subcellularLocation>
        <location evidence="1 7">Endoplasmic reticulum membrane</location>
        <topology evidence="1 7">Multi-pass membrane protein</topology>
    </subcellularLocation>
</comment>
<evidence type="ECO:0000313" key="9">
    <source>
        <dbReference type="Proteomes" id="UP000766486"/>
    </source>
</evidence>
<dbReference type="Pfam" id="PF08285">
    <property type="entry name" value="DPM3"/>
    <property type="match status" value="2"/>
</dbReference>
<dbReference type="Proteomes" id="UP000766486">
    <property type="component" value="Unassembled WGS sequence"/>
</dbReference>
<evidence type="ECO:0000256" key="5">
    <source>
        <dbReference type="ARBA" id="ARBA00022989"/>
    </source>
</evidence>
<feature type="transmembrane region" description="Helical" evidence="7">
    <location>
        <begin position="7"/>
        <end position="26"/>
    </location>
</feature>
<evidence type="ECO:0000256" key="6">
    <source>
        <dbReference type="ARBA" id="ARBA00023136"/>
    </source>
</evidence>
<keyword evidence="6 7" id="KW-0472">Membrane</keyword>
<comment type="subunit">
    <text evidence="7">Component of the dolichol-phosphate mannose (DPM) synthase complex.</text>
</comment>
<evidence type="ECO:0000256" key="7">
    <source>
        <dbReference type="RuleBase" id="RU365085"/>
    </source>
</evidence>
<evidence type="ECO:0000313" key="8">
    <source>
        <dbReference type="EMBL" id="VUC35611.1"/>
    </source>
</evidence>
<evidence type="ECO:0000256" key="1">
    <source>
        <dbReference type="ARBA" id="ARBA00004477"/>
    </source>
</evidence>
<keyword evidence="4 7" id="KW-0256">Endoplasmic reticulum</keyword>
<keyword evidence="5 7" id="KW-1133">Transmembrane helix</keyword>
<comment type="function">
    <text evidence="7">Stabilizer subunit of the dolichol-phosphate mannose (DPM) synthase complex; tethers catalytic subunit to the ER.</text>
</comment>
<dbReference type="PANTHER" id="PTHR16433">
    <property type="entry name" value="DOLICHOL-PHOSPHATE MANNOSYLTRANSFERASE SUBUNIT 3"/>
    <property type="match status" value="1"/>
</dbReference>
<feature type="transmembrane region" description="Helical" evidence="7">
    <location>
        <begin position="85"/>
        <end position="107"/>
    </location>
</feature>
<reference evidence="8 9" key="1">
    <citation type="submission" date="2019-06" db="EMBL/GenBank/DDBJ databases">
        <authorList>
            <person name="Broberg M."/>
        </authorList>
    </citation>
    <scope>NUCLEOTIDE SEQUENCE [LARGE SCALE GENOMIC DNA]</scope>
</reference>
<proteinExistence type="inferred from homology"/>
<sequence>MTRAQQTISLALLASSLYLVLFLELIPLPALVQEQVIPVVRQPALGSSCWNSFACFTVVHGPGQLDTKPIETTIANQANSAQLPFWALISFGSLLLFRLGLGVMTFNDVPEAHKELMAEIDLAKADLRSLGVDVD</sequence>
<evidence type="ECO:0000256" key="3">
    <source>
        <dbReference type="ARBA" id="ARBA00022692"/>
    </source>
</evidence>
<organism evidence="8 9">
    <name type="scientific">Bionectria ochroleuca</name>
    <name type="common">Gliocladium roseum</name>
    <dbReference type="NCBI Taxonomy" id="29856"/>
    <lineage>
        <taxon>Eukaryota</taxon>
        <taxon>Fungi</taxon>
        <taxon>Dikarya</taxon>
        <taxon>Ascomycota</taxon>
        <taxon>Pezizomycotina</taxon>
        <taxon>Sordariomycetes</taxon>
        <taxon>Hypocreomycetidae</taxon>
        <taxon>Hypocreales</taxon>
        <taxon>Bionectriaceae</taxon>
        <taxon>Clonostachys</taxon>
    </lineage>
</organism>
<keyword evidence="9" id="KW-1185">Reference proteome</keyword>
<keyword evidence="3 7" id="KW-0812">Transmembrane</keyword>
<protein>
    <recommendedName>
        <fullName evidence="7">Dolichol-phosphate mannosyltransferase subunit 3</fullName>
    </recommendedName>
</protein>
<dbReference type="InterPro" id="IPR013174">
    <property type="entry name" value="DPM3"/>
</dbReference>
<accession>A0ABY6UXP5</accession>